<feature type="domain" description="LysM" evidence="1">
    <location>
        <begin position="60"/>
        <end position="111"/>
    </location>
</feature>
<reference evidence="4 5" key="1">
    <citation type="journal article" date="2020" name="Cell Host Microbe">
        <title>Functional and Genomic Variation between Human-Derived Isolates of Lachnospiraceae Reveals Inter- and Intra-Species Diversity.</title>
        <authorList>
            <person name="Sorbara M.T."/>
            <person name="Littmann E.R."/>
            <person name="Fontana E."/>
            <person name="Moody T.U."/>
            <person name="Kohout C.E."/>
            <person name="Gjonbalaj M."/>
            <person name="Eaton V."/>
            <person name="Seok R."/>
            <person name="Leiner I.M."/>
            <person name="Pamer E.G."/>
        </authorList>
    </citation>
    <scope>NUCLEOTIDE SEQUENCE [LARGE SCALE GENOMIC DNA]</scope>
    <source>
        <strain evidence="3 4">MSK.17.11</strain>
        <strain evidence="2 5">MSK.17.38</strain>
    </source>
</reference>
<dbReference type="Pfam" id="PF01476">
    <property type="entry name" value="LysM"/>
    <property type="match status" value="1"/>
</dbReference>
<dbReference type="OrthoDB" id="1716479at2"/>
<dbReference type="RefSeq" id="WP_101694332.1">
    <property type="nucleotide sequence ID" value="NZ_JAAITX010000001.1"/>
</dbReference>
<dbReference type="InterPro" id="IPR036779">
    <property type="entry name" value="LysM_dom_sf"/>
</dbReference>
<dbReference type="AlphaFoldDB" id="A0A850HDM3"/>
<dbReference type="InterPro" id="IPR018392">
    <property type="entry name" value="LysM"/>
</dbReference>
<dbReference type="EMBL" id="JAAIUO010000001">
    <property type="protein sequence ID" value="NSK13717.1"/>
    <property type="molecule type" value="Genomic_DNA"/>
</dbReference>
<proteinExistence type="predicted"/>
<evidence type="ECO:0000313" key="5">
    <source>
        <dbReference type="Proteomes" id="UP000701680"/>
    </source>
</evidence>
<organism evidence="3 4">
    <name type="scientific">Dorea phocaeensis</name>
    <dbReference type="NCBI Taxonomy" id="2040291"/>
    <lineage>
        <taxon>Bacteria</taxon>
        <taxon>Bacillati</taxon>
        <taxon>Bacillota</taxon>
        <taxon>Clostridia</taxon>
        <taxon>Lachnospirales</taxon>
        <taxon>Lachnospiraceae</taxon>
        <taxon>Dorea</taxon>
    </lineage>
</organism>
<keyword evidence="4" id="KW-1185">Reference proteome</keyword>
<evidence type="ECO:0000313" key="2">
    <source>
        <dbReference type="EMBL" id="NSK13717.1"/>
    </source>
</evidence>
<evidence type="ECO:0000259" key="1">
    <source>
        <dbReference type="PROSITE" id="PS51782"/>
    </source>
</evidence>
<gene>
    <name evidence="3" type="ORF">G5A66_00540</name>
    <name evidence="2" type="ORF">G5A75_02270</name>
</gene>
<dbReference type="EMBL" id="JAAITX010000001">
    <property type="protein sequence ID" value="NVH57154.1"/>
    <property type="molecule type" value="Genomic_DNA"/>
</dbReference>
<reference evidence="3" key="2">
    <citation type="submission" date="2020-02" db="EMBL/GenBank/DDBJ databases">
        <authorList>
            <person name="Littmann E."/>
            <person name="Sorbara M."/>
        </authorList>
    </citation>
    <scope>NUCLEOTIDE SEQUENCE</scope>
    <source>
        <strain evidence="3">MSK.17.11</strain>
        <strain evidence="2">MSK.17.38</strain>
    </source>
</reference>
<dbReference type="Gene3D" id="3.10.350.10">
    <property type="entry name" value="LysM domain"/>
    <property type="match status" value="1"/>
</dbReference>
<dbReference type="CDD" id="cd00118">
    <property type="entry name" value="LysM"/>
    <property type="match status" value="1"/>
</dbReference>
<dbReference type="PROSITE" id="PS51782">
    <property type="entry name" value="LYSM"/>
    <property type="match status" value="1"/>
</dbReference>
<sequence>MSSKRLYAASKRRRQVFVKKMMLGIVLCVMLLSFSVCFKGGLVDAHGDQKEAPMSYKYYKSIEIQGGDTLWDIAKEYMSNDYASVYDYIEELKDVNGLTSDDIQEGHYLTVVYYDREFK</sequence>
<name>A0A850HDM3_9FIRM</name>
<evidence type="ECO:0000313" key="4">
    <source>
        <dbReference type="Proteomes" id="UP000528555"/>
    </source>
</evidence>
<protein>
    <submittedName>
        <fullName evidence="3">LysM peptidoglycan-binding domain-containing protein</fullName>
    </submittedName>
</protein>
<accession>A0A850HDM3</accession>
<dbReference type="SUPFAM" id="SSF54106">
    <property type="entry name" value="LysM domain"/>
    <property type="match status" value="1"/>
</dbReference>
<comment type="caution">
    <text evidence="3">The sequence shown here is derived from an EMBL/GenBank/DDBJ whole genome shotgun (WGS) entry which is preliminary data.</text>
</comment>
<dbReference type="Proteomes" id="UP000701680">
    <property type="component" value="Unassembled WGS sequence"/>
</dbReference>
<dbReference type="Proteomes" id="UP000528555">
    <property type="component" value="Unassembled WGS sequence"/>
</dbReference>
<evidence type="ECO:0000313" key="3">
    <source>
        <dbReference type="EMBL" id="NVH57154.1"/>
    </source>
</evidence>